<dbReference type="EMBL" id="PYMH01000001">
    <property type="protein sequence ID" value="PSU35537.1"/>
    <property type="molecule type" value="Genomic_DNA"/>
</dbReference>
<dbReference type="RefSeq" id="WP_107346893.1">
    <property type="nucleotide sequence ID" value="NZ_PYMH01000001.1"/>
</dbReference>
<keyword evidence="4" id="KW-0963">Cytoplasm</keyword>
<protein>
    <recommendedName>
        <fullName evidence="4">Urease accessory protein UreD</fullName>
    </recommendedName>
</protein>
<evidence type="ECO:0000313" key="5">
    <source>
        <dbReference type="EMBL" id="PSU35537.1"/>
    </source>
</evidence>
<sequence>MTEYLSPVATNPTASQIAQHTHHGWQAKLSLSYRDRGDKTVLKHREQKGPLTVQQALYPEGEVCHSYLLHPPGGVAGGDTLDVRVDVGAGAKVLVTTPGATKFYRSERRFAKQTQHLSVAGGGRLEWLPQENIFFPDAHAQLNTVIHLEKGAQFVGWELHCFGRPALKECFDSGKLIGKTEVYVDGRRVLTEGLNMSGGDKVLINIGMQGFPMMGTLYLSEMGQDFYQLVQALLLDIQREMDLQSGPGGKKLIVAVTRVEGLIVVRALGHWSEDILHCFTQVWQQARNQVTGVTPYPPRIWAT</sequence>
<evidence type="ECO:0000256" key="2">
    <source>
        <dbReference type="ARBA" id="ARBA00022988"/>
    </source>
</evidence>
<dbReference type="PANTHER" id="PTHR33643">
    <property type="entry name" value="UREASE ACCESSORY PROTEIN D"/>
    <property type="match status" value="1"/>
</dbReference>
<reference evidence="5 6" key="1">
    <citation type="submission" date="2018-03" db="EMBL/GenBank/DDBJ databases">
        <title>Whole genome sequencing of Histamine producing bacteria.</title>
        <authorList>
            <person name="Butler K."/>
        </authorList>
    </citation>
    <scope>NUCLEOTIDE SEQUENCE [LARGE SCALE GENOMIC DNA]</scope>
    <source>
        <strain evidence="5 6">JCM 13586</strain>
    </source>
</reference>
<dbReference type="Pfam" id="PF01774">
    <property type="entry name" value="UreD"/>
    <property type="match status" value="1"/>
</dbReference>
<comment type="caution">
    <text evidence="5">The sequence shown here is derived from an EMBL/GenBank/DDBJ whole genome shotgun (WGS) entry which is preliminary data.</text>
</comment>
<name>A0A2T3J2K8_9GAMM</name>
<evidence type="ECO:0000313" key="6">
    <source>
        <dbReference type="Proteomes" id="UP000241222"/>
    </source>
</evidence>
<evidence type="ECO:0000256" key="4">
    <source>
        <dbReference type="HAMAP-Rule" id="MF_01384"/>
    </source>
</evidence>
<dbReference type="AlphaFoldDB" id="A0A2T3J2K8"/>
<dbReference type="PANTHER" id="PTHR33643:SF1">
    <property type="entry name" value="UREASE ACCESSORY PROTEIN D"/>
    <property type="match status" value="1"/>
</dbReference>
<keyword evidence="3 4" id="KW-0143">Chaperone</keyword>
<accession>A0A2T3J2K8</accession>
<comment type="similarity">
    <text evidence="1 4">Belongs to the UreD family.</text>
</comment>
<comment type="subcellular location">
    <subcellularLocation>
        <location evidence="4">Cytoplasm</location>
    </subcellularLocation>
</comment>
<proteinExistence type="inferred from homology"/>
<keyword evidence="2 4" id="KW-0996">Nickel insertion</keyword>
<dbReference type="Proteomes" id="UP000241222">
    <property type="component" value="Unassembled WGS sequence"/>
</dbReference>
<dbReference type="InterPro" id="IPR002669">
    <property type="entry name" value="UreD"/>
</dbReference>
<gene>
    <name evidence="4" type="primary">ureD</name>
    <name evidence="5" type="ORF">C9I99_00515</name>
</gene>
<comment type="subunit">
    <text evidence="4">UreD, UreF and UreG form a complex that acts as a GTP-hydrolysis-dependent molecular chaperone, activating the urease apoprotein by helping to assemble the nickel containing metallocenter of UreC. The UreE protein probably delivers the nickel.</text>
</comment>
<evidence type="ECO:0000256" key="1">
    <source>
        <dbReference type="ARBA" id="ARBA00007177"/>
    </source>
</evidence>
<organism evidence="5 6">
    <name type="scientific">Photobacterium lutimaris</name>
    <dbReference type="NCBI Taxonomy" id="388278"/>
    <lineage>
        <taxon>Bacteria</taxon>
        <taxon>Pseudomonadati</taxon>
        <taxon>Pseudomonadota</taxon>
        <taxon>Gammaproteobacteria</taxon>
        <taxon>Vibrionales</taxon>
        <taxon>Vibrionaceae</taxon>
        <taxon>Photobacterium</taxon>
    </lineage>
</organism>
<comment type="function">
    <text evidence="4">Required for maturation of urease via the functional incorporation of the urease nickel metallocenter.</text>
</comment>
<dbReference type="OrthoDB" id="9798842at2"/>
<evidence type="ECO:0000256" key="3">
    <source>
        <dbReference type="ARBA" id="ARBA00023186"/>
    </source>
</evidence>
<dbReference type="GO" id="GO:0005737">
    <property type="term" value="C:cytoplasm"/>
    <property type="evidence" value="ECO:0007669"/>
    <property type="project" value="UniProtKB-SubCell"/>
</dbReference>
<dbReference type="GO" id="GO:0016151">
    <property type="term" value="F:nickel cation binding"/>
    <property type="evidence" value="ECO:0007669"/>
    <property type="project" value="UniProtKB-UniRule"/>
</dbReference>
<keyword evidence="6" id="KW-1185">Reference proteome</keyword>
<dbReference type="HAMAP" id="MF_01384">
    <property type="entry name" value="UreD"/>
    <property type="match status" value="1"/>
</dbReference>